<reference evidence="5" key="1">
    <citation type="submission" date="2020-06" db="EMBL/GenBank/DDBJ databases">
        <authorList>
            <person name="Li T."/>
            <person name="Hu X."/>
            <person name="Zhang T."/>
            <person name="Song X."/>
            <person name="Zhang H."/>
            <person name="Dai N."/>
            <person name="Sheng W."/>
            <person name="Hou X."/>
            <person name="Wei L."/>
        </authorList>
    </citation>
    <scope>NUCLEOTIDE SEQUENCE</scope>
    <source>
        <strain evidence="5">K16</strain>
        <tissue evidence="5">Leaf</tissue>
    </source>
</reference>
<dbReference type="EMBL" id="JACGWL010000014">
    <property type="protein sequence ID" value="KAK4388488.1"/>
    <property type="molecule type" value="Genomic_DNA"/>
</dbReference>
<name>A0AAE2BKA2_9LAMI</name>
<feature type="compositionally biased region" description="Basic and acidic residues" evidence="4">
    <location>
        <begin position="7"/>
        <end position="17"/>
    </location>
</feature>
<dbReference type="AlphaFoldDB" id="A0AAE2BKA2"/>
<feature type="compositionally biased region" description="Polar residues" evidence="4">
    <location>
        <begin position="204"/>
        <end position="215"/>
    </location>
</feature>
<feature type="region of interest" description="Disordered" evidence="4">
    <location>
        <begin position="203"/>
        <end position="248"/>
    </location>
</feature>
<reference evidence="5" key="2">
    <citation type="journal article" date="2024" name="Plant">
        <title>Genomic evolution and insights into agronomic trait innovations of Sesamum species.</title>
        <authorList>
            <person name="Miao H."/>
            <person name="Wang L."/>
            <person name="Qu L."/>
            <person name="Liu H."/>
            <person name="Sun Y."/>
            <person name="Le M."/>
            <person name="Wang Q."/>
            <person name="Wei S."/>
            <person name="Zheng Y."/>
            <person name="Lin W."/>
            <person name="Duan Y."/>
            <person name="Cao H."/>
            <person name="Xiong S."/>
            <person name="Wang X."/>
            <person name="Wei L."/>
            <person name="Li C."/>
            <person name="Ma Q."/>
            <person name="Ju M."/>
            <person name="Zhao R."/>
            <person name="Li G."/>
            <person name="Mu C."/>
            <person name="Tian Q."/>
            <person name="Mei H."/>
            <person name="Zhang T."/>
            <person name="Gao T."/>
            <person name="Zhang H."/>
        </authorList>
    </citation>
    <scope>NUCLEOTIDE SEQUENCE</scope>
    <source>
        <strain evidence="5">K16</strain>
    </source>
</reference>
<feature type="region of interest" description="Disordered" evidence="4">
    <location>
        <begin position="275"/>
        <end position="294"/>
    </location>
</feature>
<comment type="caution">
    <text evidence="5">The sequence shown here is derived from an EMBL/GenBank/DDBJ whole genome shotgun (WGS) entry which is preliminary data.</text>
</comment>
<evidence type="ECO:0000256" key="3">
    <source>
        <dbReference type="ARBA" id="ARBA00023242"/>
    </source>
</evidence>
<feature type="compositionally biased region" description="Polar residues" evidence="4">
    <location>
        <begin position="27"/>
        <end position="37"/>
    </location>
</feature>
<keyword evidence="3" id="KW-0539">Nucleus</keyword>
<evidence type="ECO:0000256" key="2">
    <source>
        <dbReference type="ARBA" id="ARBA00022763"/>
    </source>
</evidence>
<dbReference type="PANTHER" id="PTHR23196:SF1">
    <property type="entry name" value="PAX-INTERACTING PROTEIN 1"/>
    <property type="match status" value="1"/>
</dbReference>
<dbReference type="GO" id="GO:0005634">
    <property type="term" value="C:nucleus"/>
    <property type="evidence" value="ECO:0007669"/>
    <property type="project" value="UniProtKB-SubCell"/>
</dbReference>
<proteinExistence type="predicted"/>
<dbReference type="InterPro" id="IPR051579">
    <property type="entry name" value="DDR_Transcriptional_Reg"/>
</dbReference>
<feature type="region of interest" description="Disordered" evidence="4">
    <location>
        <begin position="1"/>
        <end position="41"/>
    </location>
</feature>
<sequence>MGPLEDQGNRSGDDSRNDNLGADLSDMETQQIDSQFSPGGISESDGAGDFLHLMNTMPVDDACLLEDAFETQFVNLAGETQVVDFAGETQVLDDLEFFNEFTAEVGGVSKCGETYETEALCETQVLLQDDSVKIDCSNSVGLKSTMDNYAPEQVDNSSQTPSDTYCNEGHQSGSVCRAFTSIRAASIRASGLAARARGADRSLCTTSSDKSSLEQQTREQDGSSVVGYMSKSGRENDQECTENEYDEDGEELRNSIKVGCTAVRKLFEEDEVAEVDQSEAGINQTDDNLNKPDASENCLAGLSYANSQEPGELSQAYALEVVDRFLDLNVMEYDEGFGSRAHHAGKSKAVSAAKGSRDLAKSSILKSTDGECGIYDWDDTREDDGGGDFFLKKKQLFFDKESPKKRCLPNPGNLGTLTLAVVRLVEIMEMGKIKRTLRIN</sequence>
<accession>A0AAE2BKA2</accession>
<evidence type="ECO:0000256" key="1">
    <source>
        <dbReference type="ARBA" id="ARBA00004123"/>
    </source>
</evidence>
<evidence type="ECO:0000256" key="4">
    <source>
        <dbReference type="SAM" id="MobiDB-lite"/>
    </source>
</evidence>
<protein>
    <submittedName>
        <fullName evidence="5">Uncharacterized protein</fullName>
    </submittedName>
</protein>
<feature type="compositionally biased region" description="Acidic residues" evidence="4">
    <location>
        <begin position="238"/>
        <end position="248"/>
    </location>
</feature>
<dbReference type="Proteomes" id="UP001289374">
    <property type="component" value="Unassembled WGS sequence"/>
</dbReference>
<dbReference type="PANTHER" id="PTHR23196">
    <property type="entry name" value="PAX TRANSCRIPTION ACTIVATION DOMAIN INTERACTING PROTEIN"/>
    <property type="match status" value="1"/>
</dbReference>
<keyword evidence="2" id="KW-0227">DNA damage</keyword>
<gene>
    <name evidence="5" type="ORF">Sango_2455400</name>
</gene>
<organism evidence="5 6">
    <name type="scientific">Sesamum angolense</name>
    <dbReference type="NCBI Taxonomy" id="2727404"/>
    <lineage>
        <taxon>Eukaryota</taxon>
        <taxon>Viridiplantae</taxon>
        <taxon>Streptophyta</taxon>
        <taxon>Embryophyta</taxon>
        <taxon>Tracheophyta</taxon>
        <taxon>Spermatophyta</taxon>
        <taxon>Magnoliopsida</taxon>
        <taxon>eudicotyledons</taxon>
        <taxon>Gunneridae</taxon>
        <taxon>Pentapetalae</taxon>
        <taxon>asterids</taxon>
        <taxon>lamiids</taxon>
        <taxon>Lamiales</taxon>
        <taxon>Pedaliaceae</taxon>
        <taxon>Sesamum</taxon>
    </lineage>
</organism>
<evidence type="ECO:0000313" key="5">
    <source>
        <dbReference type="EMBL" id="KAK4388488.1"/>
    </source>
</evidence>
<evidence type="ECO:0000313" key="6">
    <source>
        <dbReference type="Proteomes" id="UP001289374"/>
    </source>
</evidence>
<keyword evidence="6" id="KW-1185">Reference proteome</keyword>
<comment type="subcellular location">
    <subcellularLocation>
        <location evidence="1">Nucleus</location>
    </subcellularLocation>
</comment>
<dbReference type="GO" id="GO:0006974">
    <property type="term" value="P:DNA damage response"/>
    <property type="evidence" value="ECO:0007669"/>
    <property type="project" value="UniProtKB-KW"/>
</dbReference>